<dbReference type="Proteomes" id="UP001231649">
    <property type="component" value="Chromosome 7"/>
</dbReference>
<name>A0ACC2QZI7_9NEOP</name>
<sequence length="829" mass="90257">MLSSRYYSASRLGTDAKPRTAMVVDEDDELYAGFNEVAPALDTRNLREDQDFQETLRTAGIGRKVPSTSRMGTGMMRMGTVSVRGNSSRAGTAARPVTAVRAAGYTSTTRDIPTRDDVKEDSIEERVKQMEARIMTLVEESCMLSARTDPDDETAPKKDVDLGQALAKAQEASALERQLIRMQEQANVGDTHNLDLTFAVLCNLAGQYALNEMYTEALNTYQLLTRNKLFPHANRLKVNMGNIYFKMGEHPKALKLYRMALDQTPTAEKDLRMKVMHNIGLLLVRMGKFRDAVTNFQHIMHEQGDFQTGLHLVLCSVALNDAEGAKAAFHAMLDVEPPTFHQDITIDDENDAYECVVRDVVRGDRLARWSRRGAAHAERCLALAAAAAAMQRPGSRGPDSGGMSWCVEALRGYSGGAAGARLELGGALAALRALRPPAAQHAQRALQRLKAVARAHPHDRVLRAEANTDAAFVAYALGNWTEARQLSEAASRDDPYSCCARVTHALAGARAADAPALAWRDAADQLAAATHLDPADLIAAHDLALALERSGDESAMGGAMARWSLVRNASGAGATLRALAAAGLARCHQDKHDAAAADHWYSLIGNWDAGVTCALAHLHSEMGDTQTAKHHYQDVEAVWPCELSALEWLAGEAQPDVALQYYRRAARLQPSNPQWGLLMGACLRASGRYQEALSLYKKMNARFPDNVQCLKLIVKLCGDQGLSETTSWTRELQRAQARVKQKEQQVSVTSAGSVSSGASQSPIDQLRGGGRVDSARAAPRASSGDTRPYAYSSTPNQDGLQPVSRSINRADARKKHIDEFDDDLPLPPE</sequence>
<gene>
    <name evidence="1" type="ORF">PYW08_015323</name>
</gene>
<comment type="caution">
    <text evidence="1">The sequence shown here is derived from an EMBL/GenBank/DDBJ whole genome shotgun (WGS) entry which is preliminary data.</text>
</comment>
<evidence type="ECO:0000313" key="1">
    <source>
        <dbReference type="EMBL" id="KAJ8726926.1"/>
    </source>
</evidence>
<keyword evidence="2" id="KW-1185">Reference proteome</keyword>
<evidence type="ECO:0000313" key="2">
    <source>
        <dbReference type="Proteomes" id="UP001231649"/>
    </source>
</evidence>
<accession>A0ACC2QZI7</accession>
<proteinExistence type="predicted"/>
<protein>
    <submittedName>
        <fullName evidence="1">Uncharacterized protein</fullName>
    </submittedName>
</protein>
<organism evidence="1 2">
    <name type="scientific">Mythimna loreyi</name>
    <dbReference type="NCBI Taxonomy" id="667449"/>
    <lineage>
        <taxon>Eukaryota</taxon>
        <taxon>Metazoa</taxon>
        <taxon>Ecdysozoa</taxon>
        <taxon>Arthropoda</taxon>
        <taxon>Hexapoda</taxon>
        <taxon>Insecta</taxon>
        <taxon>Pterygota</taxon>
        <taxon>Neoptera</taxon>
        <taxon>Endopterygota</taxon>
        <taxon>Lepidoptera</taxon>
        <taxon>Glossata</taxon>
        <taxon>Ditrysia</taxon>
        <taxon>Noctuoidea</taxon>
        <taxon>Noctuidae</taxon>
        <taxon>Noctuinae</taxon>
        <taxon>Hadenini</taxon>
        <taxon>Mythimna</taxon>
    </lineage>
</organism>
<reference evidence="1" key="1">
    <citation type="submission" date="2023-03" db="EMBL/GenBank/DDBJ databases">
        <title>Chromosome-level genomes of two armyworms, Mythimna separata and Mythimna loreyi, provide insights into the biosynthesis and reception of sex pheromones.</title>
        <authorList>
            <person name="Zhao H."/>
        </authorList>
    </citation>
    <scope>NUCLEOTIDE SEQUENCE</scope>
    <source>
        <strain evidence="1">BeijingLab</strain>
    </source>
</reference>
<dbReference type="EMBL" id="CM056783">
    <property type="protein sequence ID" value="KAJ8726926.1"/>
    <property type="molecule type" value="Genomic_DNA"/>
</dbReference>